<accession>A0AAU9INL5</accession>
<feature type="region of interest" description="Disordered" evidence="1">
    <location>
        <begin position="96"/>
        <end position="131"/>
    </location>
</feature>
<proteinExistence type="predicted"/>
<dbReference type="AlphaFoldDB" id="A0AAU9INL5"/>
<protein>
    <submittedName>
        <fullName evidence="2">Uncharacterized protein</fullName>
    </submittedName>
</protein>
<evidence type="ECO:0000313" key="2">
    <source>
        <dbReference type="EMBL" id="CAG9315618.1"/>
    </source>
</evidence>
<reference evidence="2" key="1">
    <citation type="submission" date="2021-09" db="EMBL/GenBank/DDBJ databases">
        <authorList>
            <consortium name="AG Swart"/>
            <person name="Singh M."/>
            <person name="Singh A."/>
            <person name="Seah K."/>
            <person name="Emmerich C."/>
        </authorList>
    </citation>
    <scope>NUCLEOTIDE SEQUENCE</scope>
    <source>
        <strain evidence="2">ATCC30299</strain>
    </source>
</reference>
<evidence type="ECO:0000313" key="3">
    <source>
        <dbReference type="Proteomes" id="UP001162131"/>
    </source>
</evidence>
<dbReference type="Proteomes" id="UP001162131">
    <property type="component" value="Unassembled WGS sequence"/>
</dbReference>
<dbReference type="EMBL" id="CAJZBQ010000014">
    <property type="protein sequence ID" value="CAG9315618.1"/>
    <property type="molecule type" value="Genomic_DNA"/>
</dbReference>
<comment type="caution">
    <text evidence="2">The sequence shown here is derived from an EMBL/GenBank/DDBJ whole genome shotgun (WGS) entry which is preliminary data.</text>
</comment>
<gene>
    <name evidence="2" type="ORF">BSTOLATCC_MIC14370</name>
</gene>
<sequence length="561" mass="64607">MSVKENNFEVKFPAVLALEVPTKRKADSLLKNSFTLSRSSNAESLSNIRMQTYTRLYSSKKFSIPIAPQGQSTARINQDSEIFPGITKEKKLNMTSISSKQLKSKPGTREFSKQSTACPAPTRKAENNEKKVKESMFEVQRVLSDKLELIRDLATYENDFSKTKELSISLGRLRMLSTSIPDIYGENEINQVEEKAILQKLNEGLDSILKMGAETKHLENEGNIENEIFDLKSSYQLRKFESVYQGIFKISSISCIMCLIKHFGELNNPVEISYSLSIRSKIQEHHIINFRSDKWLEYIEISVETSFGDAFNINVRVPISNSHQDKKQIYSYTKKSILPHLYFIYSNNELKLQYDYRHSHTFYSLICEIRGFGLCSVQLTESGDQQVHIQVSSIDDALEVPLSIITPKSSLFLENSDWIKRVVQKYLSYIPQMNGLYWQETDDQGYIFSQKEACSLLMNAEYLKEEFDILMFSEVYAFEIKLGNSIFNLQCFGSSQHVKFTAKYDNDVVDVSPESKSFKLLTDLQSLNLRKCTATLRNSLELELFFRKIFPKAFLCKNKEN</sequence>
<keyword evidence="3" id="KW-1185">Reference proteome</keyword>
<name>A0AAU9INL5_9CILI</name>
<evidence type="ECO:0000256" key="1">
    <source>
        <dbReference type="SAM" id="MobiDB-lite"/>
    </source>
</evidence>
<organism evidence="2 3">
    <name type="scientific">Blepharisma stoltei</name>
    <dbReference type="NCBI Taxonomy" id="1481888"/>
    <lineage>
        <taxon>Eukaryota</taxon>
        <taxon>Sar</taxon>
        <taxon>Alveolata</taxon>
        <taxon>Ciliophora</taxon>
        <taxon>Postciliodesmatophora</taxon>
        <taxon>Heterotrichea</taxon>
        <taxon>Heterotrichida</taxon>
        <taxon>Blepharismidae</taxon>
        <taxon>Blepharisma</taxon>
    </lineage>
</organism>